<proteinExistence type="predicted"/>
<dbReference type="OrthoDB" id="1448961at2"/>
<dbReference type="AlphaFoldDB" id="A0A1T5ED63"/>
<organism evidence="1 2">
    <name type="scientific">Maribacter arcticus</name>
    <dbReference type="NCBI Taxonomy" id="561365"/>
    <lineage>
        <taxon>Bacteria</taxon>
        <taxon>Pseudomonadati</taxon>
        <taxon>Bacteroidota</taxon>
        <taxon>Flavobacteriia</taxon>
        <taxon>Flavobacteriales</taxon>
        <taxon>Flavobacteriaceae</taxon>
        <taxon>Maribacter</taxon>
    </lineage>
</organism>
<accession>A0A1T5ED63</accession>
<dbReference type="EMBL" id="FUYL01000012">
    <property type="protein sequence ID" value="SKB81779.1"/>
    <property type="molecule type" value="Genomic_DNA"/>
</dbReference>
<keyword evidence="2" id="KW-1185">Reference proteome</keyword>
<name>A0A1T5ED63_9FLAO</name>
<evidence type="ECO:0000313" key="2">
    <source>
        <dbReference type="Proteomes" id="UP000190339"/>
    </source>
</evidence>
<sequence length="131" mass="15449">MKTIGIRIRKINVTKSGNVHSTSKKNIKKQILTLHRKIKKKDKIETEYVIEKDDHKGRYHSHLVIHYNDEKNLYNQLNRFIGGSTWISENSGFDEVKTNNGKWSEISLHNLYDVEGFIGYMNKYNPSETFY</sequence>
<dbReference type="RefSeq" id="WP_079514111.1">
    <property type="nucleotide sequence ID" value="NZ_FUYL01000012.1"/>
</dbReference>
<dbReference type="Proteomes" id="UP000190339">
    <property type="component" value="Unassembled WGS sequence"/>
</dbReference>
<gene>
    <name evidence="1" type="ORF">SAMN05660866_03436</name>
</gene>
<protein>
    <submittedName>
        <fullName evidence="1">Uncharacterized protein</fullName>
    </submittedName>
</protein>
<evidence type="ECO:0000313" key="1">
    <source>
        <dbReference type="EMBL" id="SKB81779.1"/>
    </source>
</evidence>
<reference evidence="2" key="1">
    <citation type="submission" date="2017-02" db="EMBL/GenBank/DDBJ databases">
        <authorList>
            <person name="Varghese N."/>
            <person name="Submissions S."/>
        </authorList>
    </citation>
    <scope>NUCLEOTIDE SEQUENCE [LARGE SCALE GENOMIC DNA]</scope>
    <source>
        <strain evidence="2">DSM 23546</strain>
    </source>
</reference>